<evidence type="ECO:0000313" key="1">
    <source>
        <dbReference type="EMBL" id="QNA70477.1"/>
    </source>
</evidence>
<accession>A0AA92G6I4</accession>
<reference evidence="1 2" key="1">
    <citation type="submission" date="2020-08" db="EMBL/GenBank/DDBJ databases">
        <title>Genome of Dechlorinating Sulfurospirillum strain ACSDCE.</title>
        <authorList>
            <person name="Yang Y."/>
            <person name="Huo L."/>
            <person name="Yan J."/>
        </authorList>
    </citation>
    <scope>NUCLEOTIDE SEQUENCE [LARGE SCALE GENOMIC DNA]</scope>
    <source>
        <strain evidence="1 2">ACSDCE</strain>
        <plasmid evidence="1 2">pSDCE1</plasmid>
    </source>
</reference>
<dbReference type="EMBL" id="CP059996">
    <property type="protein sequence ID" value="QNA70477.1"/>
    <property type="molecule type" value="Genomic_DNA"/>
</dbReference>
<geneLocation type="plasmid" evidence="1 2">
    <name>pSDCE1</name>
</geneLocation>
<keyword evidence="1" id="KW-0614">Plasmid</keyword>
<dbReference type="RefSeq" id="WP_191342115.1">
    <property type="nucleotide sequence ID" value="NZ_CP059996.1"/>
</dbReference>
<evidence type="ECO:0000313" key="2">
    <source>
        <dbReference type="Proteomes" id="UP000502831"/>
    </source>
</evidence>
<gene>
    <name evidence="1" type="ORF">FA584_14325</name>
</gene>
<protein>
    <submittedName>
        <fullName evidence="1">Uncharacterized protein</fullName>
    </submittedName>
</protein>
<dbReference type="Proteomes" id="UP000502831">
    <property type="component" value="Plasmid pSDCE1"/>
</dbReference>
<proteinExistence type="predicted"/>
<sequence length="66" mass="7663">MAVSINLDEKSPEELKRLLDSVKTSNLSVQDKDEWIQNVKKNYLLKLKQELRILMILVSGLLFIGY</sequence>
<organism evidence="1 2">
    <name type="scientific">Sulfurospirillum diekertiae</name>
    <dbReference type="NCBI Taxonomy" id="1854492"/>
    <lineage>
        <taxon>Bacteria</taxon>
        <taxon>Pseudomonadati</taxon>
        <taxon>Campylobacterota</taxon>
        <taxon>Epsilonproteobacteria</taxon>
        <taxon>Campylobacterales</taxon>
        <taxon>Sulfurospirillaceae</taxon>
        <taxon>Sulfurospirillum</taxon>
    </lineage>
</organism>
<dbReference type="AlphaFoldDB" id="A0AA92G6I4"/>
<name>A0AA92G6I4_9BACT</name>